<dbReference type="Gene3D" id="3.40.50.1360">
    <property type="match status" value="1"/>
</dbReference>
<evidence type="ECO:0000259" key="8">
    <source>
        <dbReference type="Pfam" id="PF01182"/>
    </source>
</evidence>
<reference evidence="10" key="1">
    <citation type="journal article" date="2019" name="Int. J. Syst. Evol. Microbiol.">
        <title>The Global Catalogue of Microorganisms (GCM) 10K type strain sequencing project: providing services to taxonomists for standard genome sequencing and annotation.</title>
        <authorList>
            <consortium name="The Broad Institute Genomics Platform"/>
            <consortium name="The Broad Institute Genome Sequencing Center for Infectious Disease"/>
            <person name="Wu L."/>
            <person name="Ma J."/>
        </authorList>
    </citation>
    <scope>NUCLEOTIDE SEQUENCE [LARGE SCALE GENOMIC DNA]</scope>
    <source>
        <strain evidence="10">JCM 14559</strain>
    </source>
</reference>
<comment type="caution">
    <text evidence="9">The sequence shown here is derived from an EMBL/GenBank/DDBJ whole genome shotgun (WGS) entry which is preliminary data.</text>
</comment>
<comment type="pathway">
    <text evidence="3 7">Carbohydrate degradation; pentose phosphate pathway; D-ribulose 5-phosphate from D-glucose 6-phosphate (oxidative stage): step 2/3.</text>
</comment>
<evidence type="ECO:0000256" key="7">
    <source>
        <dbReference type="RuleBase" id="RU365095"/>
    </source>
</evidence>
<dbReference type="InterPro" id="IPR039104">
    <property type="entry name" value="6PGL"/>
</dbReference>
<keyword evidence="10" id="KW-1185">Reference proteome</keyword>
<feature type="domain" description="Glucosamine/galactosamine-6-phosphate isomerase" evidence="8">
    <location>
        <begin position="11"/>
        <end position="235"/>
    </location>
</feature>
<name>A0ABP5IKP1_9ACTN</name>
<proteinExistence type="inferred from homology"/>
<evidence type="ECO:0000256" key="4">
    <source>
        <dbReference type="ARBA" id="ARBA00010662"/>
    </source>
</evidence>
<evidence type="ECO:0000256" key="1">
    <source>
        <dbReference type="ARBA" id="ARBA00000832"/>
    </source>
</evidence>
<dbReference type="InterPro" id="IPR006148">
    <property type="entry name" value="Glc/Gal-6P_isomerase"/>
</dbReference>
<dbReference type="InterPro" id="IPR037171">
    <property type="entry name" value="NagB/RpiA_transferase-like"/>
</dbReference>
<evidence type="ECO:0000256" key="6">
    <source>
        <dbReference type="ARBA" id="ARBA00020337"/>
    </source>
</evidence>
<dbReference type="InterPro" id="IPR005900">
    <property type="entry name" value="6-phosphogluconolactonase_DevB"/>
</dbReference>
<dbReference type="Proteomes" id="UP001500897">
    <property type="component" value="Unassembled WGS sequence"/>
</dbReference>
<dbReference type="RefSeq" id="WP_344552891.1">
    <property type="nucleotide sequence ID" value="NZ_BAAANS010000020.1"/>
</dbReference>
<organism evidence="9 10">
    <name type="scientific">Kitasatospora saccharophila</name>
    <dbReference type="NCBI Taxonomy" id="407973"/>
    <lineage>
        <taxon>Bacteria</taxon>
        <taxon>Bacillati</taxon>
        <taxon>Actinomycetota</taxon>
        <taxon>Actinomycetes</taxon>
        <taxon>Kitasatosporales</taxon>
        <taxon>Streptomycetaceae</taxon>
        <taxon>Kitasatospora</taxon>
    </lineage>
</organism>
<sequence>MSGDLVLVHRDAALLAQAAAARLLTVLADAQAARGTAHLVLTGGRNGNALLAALAAHPARDAVDWAHVDLWWGDERYLPAGDPERNAVQAAAFLDAVRPLGARVHEMPPADGGTPAEDAAERYAADLAAAADPGERLPVFDVLLLGVGPDAHVASLFPGHPGVERTDGTVIAVHDSPKPPPTRLSLTLPALHHARQVWLLAAGADKADAVALARTAPGAATAPAGAVTGTERTLWLLDGAAAGEPA</sequence>
<evidence type="ECO:0000313" key="9">
    <source>
        <dbReference type="EMBL" id="GAA2100299.1"/>
    </source>
</evidence>
<dbReference type="CDD" id="cd01400">
    <property type="entry name" value="6PGL"/>
    <property type="match status" value="1"/>
</dbReference>
<dbReference type="Pfam" id="PF01182">
    <property type="entry name" value="Glucosamine_iso"/>
    <property type="match status" value="1"/>
</dbReference>
<evidence type="ECO:0000256" key="2">
    <source>
        <dbReference type="ARBA" id="ARBA00002681"/>
    </source>
</evidence>
<dbReference type="EMBL" id="BAAANS010000020">
    <property type="protein sequence ID" value="GAA2100299.1"/>
    <property type="molecule type" value="Genomic_DNA"/>
</dbReference>
<dbReference type="PANTHER" id="PTHR11054:SF0">
    <property type="entry name" value="6-PHOSPHOGLUCONOLACTONASE"/>
    <property type="match status" value="1"/>
</dbReference>
<dbReference type="EC" id="3.1.1.31" evidence="5 7"/>
<comment type="function">
    <text evidence="2 7">Hydrolysis of 6-phosphogluconolactone to 6-phosphogluconate.</text>
</comment>
<dbReference type="SUPFAM" id="SSF100950">
    <property type="entry name" value="NagB/RpiA/CoA transferase-like"/>
    <property type="match status" value="1"/>
</dbReference>
<gene>
    <name evidence="7 9" type="primary">pgl</name>
    <name evidence="9" type="ORF">GCM10009759_32970</name>
</gene>
<accession>A0ABP5IKP1</accession>
<comment type="catalytic activity">
    <reaction evidence="1 7">
        <text>6-phospho-D-glucono-1,5-lactone + H2O = 6-phospho-D-gluconate + H(+)</text>
        <dbReference type="Rhea" id="RHEA:12556"/>
        <dbReference type="ChEBI" id="CHEBI:15377"/>
        <dbReference type="ChEBI" id="CHEBI:15378"/>
        <dbReference type="ChEBI" id="CHEBI:57955"/>
        <dbReference type="ChEBI" id="CHEBI:58759"/>
        <dbReference type="EC" id="3.1.1.31"/>
    </reaction>
</comment>
<evidence type="ECO:0000256" key="3">
    <source>
        <dbReference type="ARBA" id="ARBA00004961"/>
    </source>
</evidence>
<evidence type="ECO:0000256" key="5">
    <source>
        <dbReference type="ARBA" id="ARBA00013198"/>
    </source>
</evidence>
<keyword evidence="7" id="KW-0378">Hydrolase</keyword>
<dbReference type="PANTHER" id="PTHR11054">
    <property type="entry name" value="6-PHOSPHOGLUCONOLACTONASE"/>
    <property type="match status" value="1"/>
</dbReference>
<dbReference type="NCBIfam" id="TIGR01198">
    <property type="entry name" value="pgl"/>
    <property type="match status" value="1"/>
</dbReference>
<protein>
    <recommendedName>
        <fullName evidence="6 7">6-phosphogluconolactonase</fullName>
        <shortName evidence="7">6PGL</shortName>
        <ecNumber evidence="5 7">3.1.1.31</ecNumber>
    </recommendedName>
</protein>
<comment type="similarity">
    <text evidence="4 7">Belongs to the glucosamine/galactosamine-6-phosphate isomerase family. 6-phosphogluconolactonase subfamily.</text>
</comment>
<evidence type="ECO:0000313" key="10">
    <source>
        <dbReference type="Proteomes" id="UP001500897"/>
    </source>
</evidence>